<gene>
    <name evidence="5" type="ORF">UW60_C0029G0013</name>
</gene>
<sequence>MRGLEFPIIGTKIPHLTKKFDLTSPSGREAYFKAKVGEEIRTIRRYLRGGNFMAFLIGKKNSGKGTYAKLFTEIFGEEKVIHLSVGDLVRDVHANWDSFSKSADFETLKKVYRGYLPFDEVVDALLGRSIAALLPTEFVLSLLKVKIASLRGRSIFIDGLPREADQVSYSLYFRDLAGYTDSQDMFMLIDIPEAVIDERIKYRVVCPKCQTSRNRKLLITSKLGYDEKTGEPYLICDNPDCDGAQKMVSKEGDDLGIAPIKGRLTKDEEILKTVFSLHGIPKILLRNHVPVTQAKKYFDDYELTPEYILAVDKKTKKVMVKEKPWTIKDDNGVECFSLLAPPVMVAMLKQMAEVLKS</sequence>
<proteinExistence type="predicted"/>
<evidence type="ECO:0008006" key="7">
    <source>
        <dbReference type="Google" id="ProtNLM"/>
    </source>
</evidence>
<dbReference type="Gene3D" id="3.40.50.300">
    <property type="entry name" value="P-loop containing nucleotide triphosphate hydrolases"/>
    <property type="match status" value="1"/>
</dbReference>
<dbReference type="InterPro" id="IPR027417">
    <property type="entry name" value="P-loop_NTPase"/>
</dbReference>
<keyword evidence="4" id="KW-0418">Kinase</keyword>
<evidence type="ECO:0000256" key="3">
    <source>
        <dbReference type="ARBA" id="ARBA00022741"/>
    </source>
</evidence>
<evidence type="ECO:0000313" key="5">
    <source>
        <dbReference type="EMBL" id="KKT66070.1"/>
    </source>
</evidence>
<keyword evidence="2" id="KW-0545">Nucleotide biosynthesis</keyword>
<dbReference type="EMBL" id="LCIY01000029">
    <property type="protein sequence ID" value="KKT66070.1"/>
    <property type="molecule type" value="Genomic_DNA"/>
</dbReference>
<dbReference type="InterPro" id="IPR000850">
    <property type="entry name" value="Adenylat/UMP-CMP_kin"/>
</dbReference>
<accession>A0A0G1J448</accession>
<evidence type="ECO:0000256" key="1">
    <source>
        <dbReference type="ARBA" id="ARBA00022679"/>
    </source>
</evidence>
<dbReference type="AlphaFoldDB" id="A0A0G1J448"/>
<comment type="caution">
    <text evidence="5">The sequence shown here is derived from an EMBL/GenBank/DDBJ whole genome shotgun (WGS) entry which is preliminary data.</text>
</comment>
<keyword evidence="1" id="KW-0808">Transferase</keyword>
<dbReference type="GO" id="GO:0009165">
    <property type="term" value="P:nucleotide biosynthetic process"/>
    <property type="evidence" value="ECO:0007669"/>
    <property type="project" value="UniProtKB-KW"/>
</dbReference>
<dbReference type="GO" id="GO:0005524">
    <property type="term" value="F:ATP binding"/>
    <property type="evidence" value="ECO:0007669"/>
    <property type="project" value="InterPro"/>
</dbReference>
<organism evidence="5 6">
    <name type="scientific">Candidatus Woesebacteria bacterium GW2011_GWA2_44_33</name>
    <dbReference type="NCBI Taxonomy" id="1618564"/>
    <lineage>
        <taxon>Bacteria</taxon>
        <taxon>Candidatus Woeseibacteriota</taxon>
    </lineage>
</organism>
<evidence type="ECO:0000313" key="6">
    <source>
        <dbReference type="Proteomes" id="UP000034826"/>
    </source>
</evidence>
<keyword evidence="3" id="KW-0547">Nucleotide-binding</keyword>
<dbReference type="Proteomes" id="UP000034826">
    <property type="component" value="Unassembled WGS sequence"/>
</dbReference>
<reference evidence="5 6" key="1">
    <citation type="journal article" date="2015" name="Nature">
        <title>rRNA introns, odd ribosomes, and small enigmatic genomes across a large radiation of phyla.</title>
        <authorList>
            <person name="Brown C.T."/>
            <person name="Hug L.A."/>
            <person name="Thomas B.C."/>
            <person name="Sharon I."/>
            <person name="Castelle C.J."/>
            <person name="Singh A."/>
            <person name="Wilkins M.J."/>
            <person name="Williams K.H."/>
            <person name="Banfield J.F."/>
        </authorList>
    </citation>
    <scope>NUCLEOTIDE SEQUENCE [LARGE SCALE GENOMIC DNA]</scope>
</reference>
<dbReference type="GO" id="GO:0019205">
    <property type="term" value="F:nucleobase-containing compound kinase activity"/>
    <property type="evidence" value="ECO:0007669"/>
    <property type="project" value="InterPro"/>
</dbReference>
<evidence type="ECO:0000256" key="2">
    <source>
        <dbReference type="ARBA" id="ARBA00022727"/>
    </source>
</evidence>
<name>A0A0G1J448_9BACT</name>
<evidence type="ECO:0000256" key="4">
    <source>
        <dbReference type="ARBA" id="ARBA00022777"/>
    </source>
</evidence>
<dbReference type="PANTHER" id="PTHR23359">
    <property type="entry name" value="NUCLEOTIDE KINASE"/>
    <property type="match status" value="1"/>
</dbReference>
<dbReference type="SUPFAM" id="SSF52540">
    <property type="entry name" value="P-loop containing nucleoside triphosphate hydrolases"/>
    <property type="match status" value="1"/>
</dbReference>
<protein>
    <recommendedName>
        <fullName evidence="7">Adenylate kinase</fullName>
    </recommendedName>
</protein>